<gene>
    <name evidence="1" type="ORF">S06H3_10032</name>
</gene>
<comment type="caution">
    <text evidence="1">The sequence shown here is derived from an EMBL/GenBank/DDBJ whole genome shotgun (WGS) entry which is preliminary data.</text>
</comment>
<organism evidence="1">
    <name type="scientific">marine sediment metagenome</name>
    <dbReference type="NCBI Taxonomy" id="412755"/>
    <lineage>
        <taxon>unclassified sequences</taxon>
        <taxon>metagenomes</taxon>
        <taxon>ecological metagenomes</taxon>
    </lineage>
</organism>
<reference evidence="1" key="1">
    <citation type="journal article" date="2014" name="Front. Microbiol.">
        <title>High frequency of phylogenetically diverse reductive dehalogenase-homologous genes in deep subseafloor sedimentary metagenomes.</title>
        <authorList>
            <person name="Kawai M."/>
            <person name="Futagami T."/>
            <person name="Toyoda A."/>
            <person name="Takaki Y."/>
            <person name="Nishi S."/>
            <person name="Hori S."/>
            <person name="Arai W."/>
            <person name="Tsubouchi T."/>
            <person name="Morono Y."/>
            <person name="Uchiyama I."/>
            <person name="Ito T."/>
            <person name="Fujiyama A."/>
            <person name="Inagaki F."/>
            <person name="Takami H."/>
        </authorList>
    </citation>
    <scope>NUCLEOTIDE SEQUENCE</scope>
    <source>
        <strain evidence="1">Expedition CK06-06</strain>
    </source>
</reference>
<sequence length="35" mass="3862">MDEAGFKKGAKWAVCSDEALERLADRQDLGYGSDE</sequence>
<proteinExistence type="predicted"/>
<feature type="non-terminal residue" evidence="1">
    <location>
        <position position="35"/>
    </location>
</feature>
<evidence type="ECO:0000313" key="1">
    <source>
        <dbReference type="EMBL" id="GAI04476.1"/>
    </source>
</evidence>
<name>X1LF71_9ZZZZ</name>
<protein>
    <submittedName>
        <fullName evidence="1">Uncharacterized protein</fullName>
    </submittedName>
</protein>
<accession>X1LF71</accession>
<dbReference type="EMBL" id="BARV01004559">
    <property type="protein sequence ID" value="GAI04476.1"/>
    <property type="molecule type" value="Genomic_DNA"/>
</dbReference>
<dbReference type="AlphaFoldDB" id="X1LF71"/>